<protein>
    <submittedName>
        <fullName evidence="1">Uncharacterized protein</fullName>
    </submittedName>
</protein>
<gene>
    <name evidence="1" type="ORF">HAX54_003165</name>
</gene>
<dbReference type="EMBL" id="JACEIK010001143">
    <property type="protein sequence ID" value="MCD7466448.1"/>
    <property type="molecule type" value="Genomic_DNA"/>
</dbReference>
<evidence type="ECO:0000313" key="2">
    <source>
        <dbReference type="Proteomes" id="UP000823775"/>
    </source>
</evidence>
<proteinExistence type="predicted"/>
<comment type="caution">
    <text evidence="1">The sequence shown here is derived from an EMBL/GenBank/DDBJ whole genome shotgun (WGS) entry which is preliminary data.</text>
</comment>
<keyword evidence="2" id="KW-1185">Reference proteome</keyword>
<accession>A0ABS8T5M5</accession>
<dbReference type="Proteomes" id="UP000823775">
    <property type="component" value="Unassembled WGS sequence"/>
</dbReference>
<reference evidence="1 2" key="1">
    <citation type="journal article" date="2021" name="BMC Genomics">
        <title>Datura genome reveals duplications of psychoactive alkaloid biosynthetic genes and high mutation rate following tissue culture.</title>
        <authorList>
            <person name="Rajewski A."/>
            <person name="Carter-House D."/>
            <person name="Stajich J."/>
            <person name="Litt A."/>
        </authorList>
    </citation>
    <scope>NUCLEOTIDE SEQUENCE [LARGE SCALE GENOMIC DNA]</scope>
    <source>
        <strain evidence="1">AR-01</strain>
    </source>
</reference>
<name>A0ABS8T5M5_DATST</name>
<sequence length="72" mass="8372">MPMQNRGPPVRRRCNAKYLKLGHLSNGIQFANHRYVVSRDAVNWAQIPVKECKVAEHRFIPANRRCIIDQDS</sequence>
<organism evidence="1 2">
    <name type="scientific">Datura stramonium</name>
    <name type="common">Jimsonweed</name>
    <name type="synonym">Common thornapple</name>
    <dbReference type="NCBI Taxonomy" id="4076"/>
    <lineage>
        <taxon>Eukaryota</taxon>
        <taxon>Viridiplantae</taxon>
        <taxon>Streptophyta</taxon>
        <taxon>Embryophyta</taxon>
        <taxon>Tracheophyta</taxon>
        <taxon>Spermatophyta</taxon>
        <taxon>Magnoliopsida</taxon>
        <taxon>eudicotyledons</taxon>
        <taxon>Gunneridae</taxon>
        <taxon>Pentapetalae</taxon>
        <taxon>asterids</taxon>
        <taxon>lamiids</taxon>
        <taxon>Solanales</taxon>
        <taxon>Solanaceae</taxon>
        <taxon>Solanoideae</taxon>
        <taxon>Datureae</taxon>
        <taxon>Datura</taxon>
    </lineage>
</organism>
<evidence type="ECO:0000313" key="1">
    <source>
        <dbReference type="EMBL" id="MCD7466448.1"/>
    </source>
</evidence>